<proteinExistence type="predicted"/>
<dbReference type="OrthoDB" id="6427099at2759"/>
<organism evidence="2 3">
    <name type="scientific">Trichonephila inaurata madagascariensis</name>
    <dbReference type="NCBI Taxonomy" id="2747483"/>
    <lineage>
        <taxon>Eukaryota</taxon>
        <taxon>Metazoa</taxon>
        <taxon>Ecdysozoa</taxon>
        <taxon>Arthropoda</taxon>
        <taxon>Chelicerata</taxon>
        <taxon>Arachnida</taxon>
        <taxon>Araneae</taxon>
        <taxon>Araneomorphae</taxon>
        <taxon>Entelegynae</taxon>
        <taxon>Araneoidea</taxon>
        <taxon>Nephilidae</taxon>
        <taxon>Trichonephila</taxon>
        <taxon>Trichonephila inaurata</taxon>
    </lineage>
</organism>
<dbReference type="InterPro" id="IPR054109">
    <property type="entry name" value="UBA_8"/>
</dbReference>
<dbReference type="AlphaFoldDB" id="A0A8X7CKS8"/>
<dbReference type="Proteomes" id="UP000886998">
    <property type="component" value="Unassembled WGS sequence"/>
</dbReference>
<evidence type="ECO:0000259" key="1">
    <source>
        <dbReference type="Pfam" id="PF22566"/>
    </source>
</evidence>
<accession>A0A8X7CKS8</accession>
<comment type="caution">
    <text evidence="2">The sequence shown here is derived from an EMBL/GenBank/DDBJ whole genome shotgun (WGS) entry which is preliminary data.</text>
</comment>
<keyword evidence="3" id="KW-1185">Reference proteome</keyword>
<sequence length="76" mass="8766">MNCTSTNYFFPFLSMDSDDSDNSEDIPEVSECQRLCECFAEITGTDEACAQFYLQDRKWDLEATVLNEQECTKITK</sequence>
<feature type="domain" description="UBA-like" evidence="1">
    <location>
        <begin position="31"/>
        <end position="63"/>
    </location>
</feature>
<evidence type="ECO:0000313" key="2">
    <source>
        <dbReference type="EMBL" id="GFY69305.1"/>
    </source>
</evidence>
<dbReference type="Pfam" id="PF22566">
    <property type="entry name" value="UBA_8"/>
    <property type="match status" value="1"/>
</dbReference>
<evidence type="ECO:0000313" key="3">
    <source>
        <dbReference type="Proteomes" id="UP000886998"/>
    </source>
</evidence>
<reference evidence="2" key="1">
    <citation type="submission" date="2020-08" db="EMBL/GenBank/DDBJ databases">
        <title>Multicomponent nature underlies the extraordinary mechanical properties of spider dragline silk.</title>
        <authorList>
            <person name="Kono N."/>
            <person name="Nakamura H."/>
            <person name="Mori M."/>
            <person name="Yoshida Y."/>
            <person name="Ohtoshi R."/>
            <person name="Malay A.D."/>
            <person name="Moran D.A.P."/>
            <person name="Tomita M."/>
            <person name="Numata K."/>
            <person name="Arakawa K."/>
        </authorList>
    </citation>
    <scope>NUCLEOTIDE SEQUENCE</scope>
</reference>
<dbReference type="SUPFAM" id="SSF46934">
    <property type="entry name" value="UBA-like"/>
    <property type="match status" value="1"/>
</dbReference>
<protein>
    <recommendedName>
        <fullName evidence="1">UBA-like domain-containing protein</fullName>
    </recommendedName>
</protein>
<gene>
    <name evidence="2" type="ORF">TNIN_421821</name>
</gene>
<dbReference type="InterPro" id="IPR009060">
    <property type="entry name" value="UBA-like_sf"/>
</dbReference>
<name>A0A8X7CKS8_9ARAC</name>
<dbReference type="EMBL" id="BMAV01017546">
    <property type="protein sequence ID" value="GFY69305.1"/>
    <property type="molecule type" value="Genomic_DNA"/>
</dbReference>
<dbReference type="Gene3D" id="1.10.8.10">
    <property type="entry name" value="DNA helicase RuvA subunit, C-terminal domain"/>
    <property type="match status" value="1"/>
</dbReference>